<gene>
    <name evidence="2" type="ORF">COA71_04020</name>
</gene>
<dbReference type="InterPro" id="IPR011447">
    <property type="entry name" value="DUF1552"/>
</dbReference>
<feature type="chain" id="PRO_5012178730" description="DUF1552 domain-containing protein" evidence="1">
    <location>
        <begin position="35"/>
        <end position="438"/>
    </location>
</feature>
<protein>
    <recommendedName>
        <fullName evidence="4">DUF1552 domain-containing protein</fullName>
    </recommendedName>
</protein>
<name>A0A2A5CGQ5_9GAMM</name>
<feature type="signal peptide" evidence="1">
    <location>
        <begin position="1"/>
        <end position="34"/>
    </location>
</feature>
<proteinExistence type="predicted"/>
<dbReference type="AlphaFoldDB" id="A0A2A5CGQ5"/>
<reference evidence="3" key="1">
    <citation type="submission" date="2017-08" db="EMBL/GenBank/DDBJ databases">
        <title>A dynamic microbial community with high functional redundancy inhabits the cold, oxic subseafloor aquifer.</title>
        <authorList>
            <person name="Tully B.J."/>
            <person name="Wheat C.G."/>
            <person name="Glazer B.T."/>
            <person name="Huber J.A."/>
        </authorList>
    </citation>
    <scope>NUCLEOTIDE SEQUENCE [LARGE SCALE GENOMIC DNA]</scope>
</reference>
<dbReference type="PROSITE" id="PS51318">
    <property type="entry name" value="TAT"/>
    <property type="match status" value="1"/>
</dbReference>
<evidence type="ECO:0000313" key="3">
    <source>
        <dbReference type="Proteomes" id="UP000228987"/>
    </source>
</evidence>
<keyword evidence="1" id="KW-0732">Signal</keyword>
<dbReference type="Proteomes" id="UP000228987">
    <property type="component" value="Unassembled WGS sequence"/>
</dbReference>
<evidence type="ECO:0008006" key="4">
    <source>
        <dbReference type="Google" id="ProtNLM"/>
    </source>
</evidence>
<dbReference type="InterPro" id="IPR006311">
    <property type="entry name" value="TAT_signal"/>
</dbReference>
<evidence type="ECO:0000313" key="2">
    <source>
        <dbReference type="EMBL" id="PCJ42681.1"/>
    </source>
</evidence>
<dbReference type="Pfam" id="PF07586">
    <property type="entry name" value="HXXSHH"/>
    <property type="match status" value="1"/>
</dbReference>
<sequence length="438" mass="47911">MFITKKRLSRRKFLAGAGTSIALPLLDAMVPAFAQSQSLSPGLRFCGVYFPNGALPEVWHPSDTGSEFTFTDPMKPLEPFRDQLLTVSGLRHSGTPGPHLGAVAGWLNGVGANAPQGENILSEKTLDQYIVDKYAGDTPLQSIELGTEDMGTSIGACDGFSCVYFNSMSWRTDNQPLPIEINPRLTFERMFGETGTTQQRLERLRYKGSLLDAIVGDIRLLNKKIGAQDTQTLSNYLENVREVEARLQRIMVRSEDLDIEVPAAPSGIPQSFEEHMTLTYDLMHLAYQGDISRVLTFMTGHEASNRGYPFIGVSESHHSCSHHSNSAFMKDKYMSIVAWHTEQFANFVQRLKDTPDGDGSLLDHTLMYYGSGMGNGNQHDQNNPPTIVLGGASGRMQGKSGHIAVAPETPTANILMTLADIAGLDVEKIGPSTGKVTI</sequence>
<comment type="caution">
    <text evidence="2">The sequence shown here is derived from an EMBL/GenBank/DDBJ whole genome shotgun (WGS) entry which is preliminary data.</text>
</comment>
<accession>A0A2A5CGQ5</accession>
<evidence type="ECO:0000256" key="1">
    <source>
        <dbReference type="SAM" id="SignalP"/>
    </source>
</evidence>
<organism evidence="2 3">
    <name type="scientific">SAR86 cluster bacterium</name>
    <dbReference type="NCBI Taxonomy" id="2030880"/>
    <lineage>
        <taxon>Bacteria</taxon>
        <taxon>Pseudomonadati</taxon>
        <taxon>Pseudomonadota</taxon>
        <taxon>Gammaproteobacteria</taxon>
        <taxon>SAR86 cluster</taxon>
    </lineage>
</organism>
<dbReference type="EMBL" id="NVWI01000002">
    <property type="protein sequence ID" value="PCJ42681.1"/>
    <property type="molecule type" value="Genomic_DNA"/>
</dbReference>